<sequence length="110" mass="12682">MVSRRDSNASSLLAKRSSPPFDLSGRGNTTKGAACLGKRFGGHRRHRRYGRFVRHTVKEKRNRHIQNPRQVIQARRTNTIGATFIFLHLLKCQPQRRSQTLLRHAKQRAA</sequence>
<dbReference type="Proteomes" id="UP000319478">
    <property type="component" value="Unassembled WGS sequence"/>
</dbReference>
<gene>
    <name evidence="2" type="ORF">GHA01_01210</name>
</gene>
<evidence type="ECO:0000313" key="3">
    <source>
        <dbReference type="Proteomes" id="UP000319478"/>
    </source>
</evidence>
<comment type="caution">
    <text evidence="2">The sequence shown here is derived from an EMBL/GenBank/DDBJ whole genome shotgun (WGS) entry which is preliminary data.</text>
</comment>
<evidence type="ECO:0000256" key="1">
    <source>
        <dbReference type="SAM" id="MobiDB-lite"/>
    </source>
</evidence>
<proteinExistence type="predicted"/>
<dbReference type="EMBL" id="BJNN01000010">
    <property type="protein sequence ID" value="GEC62272.1"/>
    <property type="molecule type" value="Genomic_DNA"/>
</dbReference>
<feature type="region of interest" description="Disordered" evidence="1">
    <location>
        <begin position="1"/>
        <end position="45"/>
    </location>
</feature>
<organism evidence="2 3">
    <name type="scientific">Novacetimonas hansenii</name>
    <name type="common">Komagataeibacter hansenii</name>
    <dbReference type="NCBI Taxonomy" id="436"/>
    <lineage>
        <taxon>Bacteria</taxon>
        <taxon>Pseudomonadati</taxon>
        <taxon>Pseudomonadota</taxon>
        <taxon>Alphaproteobacteria</taxon>
        <taxon>Acetobacterales</taxon>
        <taxon>Acetobacteraceae</taxon>
        <taxon>Novacetimonas</taxon>
    </lineage>
</organism>
<keyword evidence="3" id="KW-1185">Reference proteome</keyword>
<evidence type="ECO:0000313" key="2">
    <source>
        <dbReference type="EMBL" id="GEC62272.1"/>
    </source>
</evidence>
<protein>
    <submittedName>
        <fullName evidence="2">Uncharacterized protein</fullName>
    </submittedName>
</protein>
<reference evidence="2 3" key="1">
    <citation type="submission" date="2019-06" db="EMBL/GenBank/DDBJ databases">
        <title>Whole genome shotgun sequence of Komagataeibacter hansenii NBRC 14820.</title>
        <authorList>
            <person name="Hosoyama A."/>
            <person name="Uohara A."/>
            <person name="Ohji S."/>
            <person name="Ichikawa N."/>
        </authorList>
    </citation>
    <scope>NUCLEOTIDE SEQUENCE [LARGE SCALE GENOMIC DNA]</scope>
    <source>
        <strain evidence="2 3">NBRC 14820</strain>
    </source>
</reference>
<accession>A0ABQ0SAM7</accession>
<name>A0ABQ0SAM7_NOVHA</name>